<evidence type="ECO:0000313" key="2">
    <source>
        <dbReference type="EMBL" id="PLW05602.1"/>
    </source>
</evidence>
<proteinExistence type="predicted"/>
<dbReference type="EMBL" id="PGCJ01001416">
    <property type="protein sequence ID" value="PLW05602.1"/>
    <property type="molecule type" value="Genomic_DNA"/>
</dbReference>
<name>A0A2N5RXB7_9BASI</name>
<sequence length="70" mass="7488">MAGCAAVSCRPTIRPTLLSSLKSLATPHSQSTPTTPPHTLSTRITPTTPSFHSRHIGCNRALLRPLESLL</sequence>
<comment type="caution">
    <text evidence="2">The sequence shown here is derived from an EMBL/GenBank/DDBJ whole genome shotgun (WGS) entry which is preliminary data.</text>
</comment>
<keyword evidence="3" id="KW-1185">Reference proteome</keyword>
<gene>
    <name evidence="2" type="ORF">PCANC_28299</name>
</gene>
<accession>A0A2N5RXB7</accession>
<feature type="compositionally biased region" description="Low complexity" evidence="1">
    <location>
        <begin position="26"/>
        <end position="42"/>
    </location>
</feature>
<feature type="non-terminal residue" evidence="2">
    <location>
        <position position="70"/>
    </location>
</feature>
<reference evidence="2 3" key="1">
    <citation type="submission" date="2017-11" db="EMBL/GenBank/DDBJ databases">
        <title>De novo assembly and phasing of dikaryotic genomes from two isolates of Puccinia coronata f. sp. avenae, the causal agent of oat crown rust.</title>
        <authorList>
            <person name="Miller M.E."/>
            <person name="Zhang Y."/>
            <person name="Omidvar V."/>
            <person name="Sperschneider J."/>
            <person name="Schwessinger B."/>
            <person name="Raley C."/>
            <person name="Palmer J.M."/>
            <person name="Garnica D."/>
            <person name="Upadhyaya N."/>
            <person name="Rathjen J."/>
            <person name="Taylor J.M."/>
            <person name="Park R.F."/>
            <person name="Dodds P.N."/>
            <person name="Hirsch C.D."/>
            <person name="Kianian S.F."/>
            <person name="Figueroa M."/>
        </authorList>
    </citation>
    <scope>NUCLEOTIDE SEQUENCE [LARGE SCALE GENOMIC DNA]</scope>
    <source>
        <strain evidence="2">12NC29</strain>
    </source>
</reference>
<evidence type="ECO:0000256" key="1">
    <source>
        <dbReference type="SAM" id="MobiDB-lite"/>
    </source>
</evidence>
<feature type="region of interest" description="Disordered" evidence="1">
    <location>
        <begin position="23"/>
        <end position="52"/>
    </location>
</feature>
<protein>
    <submittedName>
        <fullName evidence="2">Uncharacterized protein</fullName>
    </submittedName>
</protein>
<dbReference type="AlphaFoldDB" id="A0A2N5RXB7"/>
<organism evidence="2 3">
    <name type="scientific">Puccinia coronata f. sp. avenae</name>
    <dbReference type="NCBI Taxonomy" id="200324"/>
    <lineage>
        <taxon>Eukaryota</taxon>
        <taxon>Fungi</taxon>
        <taxon>Dikarya</taxon>
        <taxon>Basidiomycota</taxon>
        <taxon>Pucciniomycotina</taxon>
        <taxon>Pucciniomycetes</taxon>
        <taxon>Pucciniales</taxon>
        <taxon>Pucciniaceae</taxon>
        <taxon>Puccinia</taxon>
    </lineage>
</organism>
<evidence type="ECO:0000313" key="3">
    <source>
        <dbReference type="Proteomes" id="UP000235388"/>
    </source>
</evidence>
<dbReference type="Proteomes" id="UP000235388">
    <property type="component" value="Unassembled WGS sequence"/>
</dbReference>